<feature type="domain" description="YqcC-like" evidence="1">
    <location>
        <begin position="11"/>
        <end position="106"/>
    </location>
</feature>
<organism evidence="2 3">
    <name type="scientific">Shewanella glacialipiscicola</name>
    <dbReference type="NCBI Taxonomy" id="614069"/>
    <lineage>
        <taxon>Bacteria</taxon>
        <taxon>Pseudomonadati</taxon>
        <taxon>Pseudomonadota</taxon>
        <taxon>Gammaproteobacteria</taxon>
        <taxon>Alteromonadales</taxon>
        <taxon>Shewanellaceae</taxon>
        <taxon>Shewanella</taxon>
    </lineage>
</organism>
<dbReference type="PANTHER" id="PTHR39586">
    <property type="entry name" value="CYTOPLASMIC PROTEIN-RELATED"/>
    <property type="match status" value="1"/>
</dbReference>
<dbReference type="Gene3D" id="1.20.1440.40">
    <property type="entry name" value="YqcC-like"/>
    <property type="match status" value="1"/>
</dbReference>
<sequence length="111" mass="12460">MDLNAMLYGQTQVKLDQIAQALKEAELWSELAPSADAMASTAPFACDLMPLEQWLQFVLLPRMRNLIDTAAPLPTQIAIAPMAEHVWQNMPLRQNLIGVLNELDMLLNESR</sequence>
<dbReference type="InterPro" id="IPR007384">
    <property type="entry name" value="UCP006257"/>
</dbReference>
<name>A0ABQ6J695_9GAMM</name>
<dbReference type="Pfam" id="PF04287">
    <property type="entry name" value="DUF446"/>
    <property type="match status" value="1"/>
</dbReference>
<dbReference type="SUPFAM" id="SSF158452">
    <property type="entry name" value="YqcC-like"/>
    <property type="match status" value="1"/>
</dbReference>
<reference evidence="3" key="1">
    <citation type="journal article" date="2019" name="Int. J. Syst. Evol. Microbiol.">
        <title>The Global Catalogue of Microorganisms (GCM) 10K type strain sequencing project: providing services to taxonomists for standard genome sequencing and annotation.</title>
        <authorList>
            <consortium name="The Broad Institute Genomics Platform"/>
            <consortium name="The Broad Institute Genome Sequencing Center for Infectious Disease"/>
            <person name="Wu L."/>
            <person name="Ma J."/>
        </authorList>
    </citation>
    <scope>NUCLEOTIDE SEQUENCE [LARGE SCALE GENOMIC DNA]</scope>
    <source>
        <strain evidence="3">NBRC 102030</strain>
    </source>
</reference>
<accession>A0ABQ6J695</accession>
<dbReference type="PANTHER" id="PTHR39586:SF1">
    <property type="entry name" value="CYTOPLASMIC PROTEIN"/>
    <property type="match status" value="1"/>
</dbReference>
<dbReference type="Proteomes" id="UP001157046">
    <property type="component" value="Unassembled WGS sequence"/>
</dbReference>
<evidence type="ECO:0000313" key="2">
    <source>
        <dbReference type="EMBL" id="GMA82759.1"/>
    </source>
</evidence>
<dbReference type="PIRSF" id="PIRSF006257">
    <property type="entry name" value="UCP006257"/>
    <property type="match status" value="1"/>
</dbReference>
<proteinExistence type="predicted"/>
<dbReference type="InterPro" id="IPR023376">
    <property type="entry name" value="YqcC-like_dom"/>
</dbReference>
<keyword evidence="3" id="KW-1185">Reference proteome</keyword>
<dbReference type="InterPro" id="IPR036814">
    <property type="entry name" value="YqcC-like_sf"/>
</dbReference>
<gene>
    <name evidence="2" type="primary">yqcC</name>
    <name evidence="2" type="ORF">GCM10025855_22920</name>
</gene>
<comment type="caution">
    <text evidence="2">The sequence shown here is derived from an EMBL/GenBank/DDBJ whole genome shotgun (WGS) entry which is preliminary data.</text>
</comment>
<dbReference type="EMBL" id="BSUY01000001">
    <property type="protein sequence ID" value="GMA82759.1"/>
    <property type="molecule type" value="Genomic_DNA"/>
</dbReference>
<evidence type="ECO:0000259" key="1">
    <source>
        <dbReference type="Pfam" id="PF04287"/>
    </source>
</evidence>
<protein>
    <recommendedName>
        <fullName evidence="1">YqcC-like domain-containing protein</fullName>
    </recommendedName>
</protein>
<evidence type="ECO:0000313" key="3">
    <source>
        <dbReference type="Proteomes" id="UP001157046"/>
    </source>
</evidence>